<reference evidence="6 7" key="1">
    <citation type="submission" date="2024-09" db="EMBL/GenBank/DDBJ databases">
        <authorList>
            <person name="Sun Q."/>
            <person name="Mori K."/>
        </authorList>
    </citation>
    <scope>NUCLEOTIDE SEQUENCE [LARGE SCALE GENOMIC DNA]</scope>
    <source>
        <strain evidence="6 7">TBRC 3947</strain>
    </source>
</reference>
<accession>A0ABV6MD85</accession>
<keyword evidence="1" id="KW-0326">Glycosidase</keyword>
<dbReference type="RefSeq" id="WP_377259217.1">
    <property type="nucleotide sequence ID" value="NZ_JBHLUH010000074.1"/>
</dbReference>
<dbReference type="Gene3D" id="2.60.40.10">
    <property type="entry name" value="Immunoglobulins"/>
    <property type="match status" value="3"/>
</dbReference>
<keyword evidence="2" id="KW-0624">Polysaccharide degradation</keyword>
<keyword evidence="7" id="KW-1185">Reference proteome</keyword>
<evidence type="ECO:0000256" key="1">
    <source>
        <dbReference type="ARBA" id="ARBA00023295"/>
    </source>
</evidence>
<evidence type="ECO:0000313" key="7">
    <source>
        <dbReference type="Proteomes" id="UP001589867"/>
    </source>
</evidence>
<feature type="chain" id="PRO_5045651805" evidence="4">
    <location>
        <begin position="30"/>
        <end position="322"/>
    </location>
</feature>
<comment type="caution">
    <text evidence="6">The sequence shown here is derived from an EMBL/GenBank/DDBJ whole genome shotgun (WGS) entry which is preliminary data.</text>
</comment>
<gene>
    <name evidence="6" type="ORF">ACFFIA_34210</name>
</gene>
<dbReference type="SMART" id="SM00060">
    <property type="entry name" value="FN3"/>
    <property type="match status" value="3"/>
</dbReference>
<dbReference type="CDD" id="cd00063">
    <property type="entry name" value="FN3"/>
    <property type="match status" value="2"/>
</dbReference>
<protein>
    <submittedName>
        <fullName evidence="6">Fibronectin type III domain-containing protein</fullName>
    </submittedName>
</protein>
<sequence>MRMRTWARAAVCVASAALLVAATAVPAGATGRDRTPPTTPGNLRVTAVTPTSISLAWDASTDSGGLNAYIVYQSSAIGTYGIYQSPSSTTATDNIGVRGYTKTYWIVAEDRAGNVSAQSNRVTATTTPDTSPPTAPTVTVTGVTESTVGLSWTASTDDATTPTYRIFVNGAPAQFITPMAAPGTRTTSVRHLTPGTAYTFTVRAADAAGNLSPPSNAVAATTLPSADTSPPSTPGAARVTGDMGCGLFLHWDASSDNVEPASSIEYEVFVNGGVQQIFVGVTSGFVYHSNVNGLNTFAVRAVDRAGNSSPLSNTVTSPFQEC</sequence>
<dbReference type="Pfam" id="PF00041">
    <property type="entry name" value="fn3"/>
    <property type="match status" value="1"/>
</dbReference>
<dbReference type="PROSITE" id="PS50853">
    <property type="entry name" value="FN3"/>
    <property type="match status" value="2"/>
</dbReference>
<dbReference type="PANTHER" id="PTHR46957">
    <property type="entry name" value="CYTOKINE RECEPTOR"/>
    <property type="match status" value="1"/>
</dbReference>
<evidence type="ECO:0000256" key="3">
    <source>
        <dbReference type="SAM" id="MobiDB-lite"/>
    </source>
</evidence>
<dbReference type="InterPro" id="IPR003961">
    <property type="entry name" value="FN3_dom"/>
</dbReference>
<feature type="domain" description="Fibronectin type-III" evidence="5">
    <location>
        <begin position="39"/>
        <end position="129"/>
    </location>
</feature>
<dbReference type="EMBL" id="JBHLUH010000074">
    <property type="protein sequence ID" value="MFC0532686.1"/>
    <property type="molecule type" value="Genomic_DNA"/>
</dbReference>
<evidence type="ECO:0000256" key="4">
    <source>
        <dbReference type="SAM" id="SignalP"/>
    </source>
</evidence>
<dbReference type="SUPFAM" id="SSF49265">
    <property type="entry name" value="Fibronectin type III"/>
    <property type="match status" value="2"/>
</dbReference>
<dbReference type="InterPro" id="IPR050713">
    <property type="entry name" value="RTP_Phos/Ushers"/>
</dbReference>
<evidence type="ECO:0000259" key="5">
    <source>
        <dbReference type="PROSITE" id="PS50853"/>
    </source>
</evidence>
<dbReference type="InterPro" id="IPR013783">
    <property type="entry name" value="Ig-like_fold"/>
</dbReference>
<evidence type="ECO:0000256" key="2">
    <source>
        <dbReference type="ARBA" id="ARBA00023326"/>
    </source>
</evidence>
<evidence type="ECO:0000313" key="6">
    <source>
        <dbReference type="EMBL" id="MFC0532686.1"/>
    </source>
</evidence>
<dbReference type="InterPro" id="IPR036116">
    <property type="entry name" value="FN3_sf"/>
</dbReference>
<keyword evidence="4" id="KW-0732">Signal</keyword>
<dbReference type="Proteomes" id="UP001589867">
    <property type="component" value="Unassembled WGS sequence"/>
</dbReference>
<feature type="domain" description="Fibronectin type-III" evidence="5">
    <location>
        <begin position="132"/>
        <end position="225"/>
    </location>
</feature>
<keyword evidence="1" id="KW-0378">Hydrolase</keyword>
<feature type="region of interest" description="Disordered" evidence="3">
    <location>
        <begin position="117"/>
        <end position="139"/>
    </location>
</feature>
<dbReference type="PANTHER" id="PTHR46957:SF3">
    <property type="entry name" value="CYTOKINE RECEPTOR"/>
    <property type="match status" value="1"/>
</dbReference>
<feature type="signal peptide" evidence="4">
    <location>
        <begin position="1"/>
        <end position="29"/>
    </location>
</feature>
<proteinExistence type="predicted"/>
<keyword evidence="2" id="KW-0119">Carbohydrate metabolism</keyword>
<organism evidence="6 7">
    <name type="scientific">Phytohabitans kaempferiae</name>
    <dbReference type="NCBI Taxonomy" id="1620943"/>
    <lineage>
        <taxon>Bacteria</taxon>
        <taxon>Bacillati</taxon>
        <taxon>Actinomycetota</taxon>
        <taxon>Actinomycetes</taxon>
        <taxon>Micromonosporales</taxon>
        <taxon>Micromonosporaceae</taxon>
    </lineage>
</organism>
<name>A0ABV6MD85_9ACTN</name>